<feature type="region of interest" description="Disordered" evidence="1">
    <location>
        <begin position="157"/>
        <end position="179"/>
    </location>
</feature>
<comment type="caution">
    <text evidence="2">The sequence shown here is derived from an EMBL/GenBank/DDBJ whole genome shotgun (WGS) entry which is preliminary data.</text>
</comment>
<feature type="region of interest" description="Disordered" evidence="1">
    <location>
        <begin position="1"/>
        <end position="96"/>
    </location>
</feature>
<protein>
    <submittedName>
        <fullName evidence="2">Uncharacterized protein</fullName>
    </submittedName>
</protein>
<organism evidence="2 3">
    <name type="scientific">Nothophoma quercina</name>
    <dbReference type="NCBI Taxonomy" id="749835"/>
    <lineage>
        <taxon>Eukaryota</taxon>
        <taxon>Fungi</taxon>
        <taxon>Dikarya</taxon>
        <taxon>Ascomycota</taxon>
        <taxon>Pezizomycotina</taxon>
        <taxon>Dothideomycetes</taxon>
        <taxon>Pleosporomycetidae</taxon>
        <taxon>Pleosporales</taxon>
        <taxon>Pleosporineae</taxon>
        <taxon>Didymellaceae</taxon>
        <taxon>Nothophoma</taxon>
    </lineage>
</organism>
<feature type="region of interest" description="Disordered" evidence="1">
    <location>
        <begin position="409"/>
        <end position="470"/>
    </location>
</feature>
<gene>
    <name evidence="2" type="ORF">SLS59_006351</name>
</gene>
<evidence type="ECO:0000313" key="3">
    <source>
        <dbReference type="Proteomes" id="UP001521222"/>
    </source>
</evidence>
<feature type="compositionally biased region" description="Polar residues" evidence="1">
    <location>
        <begin position="22"/>
        <end position="34"/>
    </location>
</feature>
<reference evidence="2 3" key="1">
    <citation type="submission" date="2024-02" db="EMBL/GenBank/DDBJ databases">
        <title>De novo assembly and annotation of 12 fungi associated with fruit tree decline syndrome in Ontario, Canada.</title>
        <authorList>
            <person name="Sulman M."/>
            <person name="Ellouze W."/>
            <person name="Ilyukhin E."/>
        </authorList>
    </citation>
    <scope>NUCLEOTIDE SEQUENCE [LARGE SCALE GENOMIC DNA]</scope>
    <source>
        <strain evidence="2 3">M97-236</strain>
    </source>
</reference>
<proteinExistence type="predicted"/>
<sequence length="470" mass="50183">MPMTARAIVSPTPTSKLPRKPTVTQDAFSKSYTYGSRPVTPRSSLPRARGGHKPSTTAVPPTSNGVKTIPPLSCNKPLPSPPIAQFVNPASPPKAQRTLVDAEAGTPTEEQWPILRPENVSITKLSITPRIDGLPQRSVSEGSALRRNGIPVLMTRTTTPLSASNSTPSQTSASLTSNADLSHEKFKQMTEPRTFSFTNPYARSFHALSTNAEVAIDSPLAHKHRTPPAVLIPPRISSKRSSLPLPDTSQDGSPAPPLSASLCPIKPGSTKWPVLETASDNPSKEHKIEEGLNSPQPHIDAEPQISKPVPAGSAGSPQSYYGSIDSVSTRSLAAGSSLNDELGIEHEGTVRVKCLSWHPSNPNAGPTSRIYSDADAILLGRGEYIPAVPILPESIIGSRNQERSLRTLTEQVSKQTRIKTTSSTGSRTPTPTSEDKTVKITPIRSMQPPRTLSTGDLSKKSISKPVVARP</sequence>
<keyword evidence="3" id="KW-1185">Reference proteome</keyword>
<dbReference type="Proteomes" id="UP001521222">
    <property type="component" value="Unassembled WGS sequence"/>
</dbReference>
<feature type="compositionally biased region" description="Polar residues" evidence="1">
    <location>
        <begin position="54"/>
        <end position="66"/>
    </location>
</feature>
<dbReference type="EMBL" id="JAKIXB020000020">
    <property type="protein sequence ID" value="KAL1599334.1"/>
    <property type="molecule type" value="Genomic_DNA"/>
</dbReference>
<feature type="compositionally biased region" description="Low complexity" evidence="1">
    <location>
        <begin position="420"/>
        <end position="432"/>
    </location>
</feature>
<evidence type="ECO:0000256" key="1">
    <source>
        <dbReference type="SAM" id="MobiDB-lite"/>
    </source>
</evidence>
<feature type="region of interest" description="Disordered" evidence="1">
    <location>
        <begin position="219"/>
        <end position="322"/>
    </location>
</feature>
<evidence type="ECO:0000313" key="2">
    <source>
        <dbReference type="EMBL" id="KAL1599334.1"/>
    </source>
</evidence>
<name>A0ABR3R4I2_9PLEO</name>
<accession>A0ABR3R4I2</accession>
<feature type="compositionally biased region" description="Polar residues" evidence="1">
    <location>
        <begin position="409"/>
        <end position="419"/>
    </location>
</feature>